<dbReference type="GO" id="GO:0046872">
    <property type="term" value="F:metal ion binding"/>
    <property type="evidence" value="ECO:0007669"/>
    <property type="project" value="InterPro"/>
</dbReference>
<evidence type="ECO:0000259" key="3">
    <source>
        <dbReference type="Pfam" id="PF00675"/>
    </source>
</evidence>
<dbReference type="Pfam" id="PF05193">
    <property type="entry name" value="Peptidase_M16_C"/>
    <property type="match status" value="1"/>
</dbReference>
<dbReference type="Gene3D" id="3.30.830.10">
    <property type="entry name" value="Metalloenzyme, LuxS/M16 peptidase-like"/>
    <property type="match status" value="2"/>
</dbReference>
<dbReference type="Pfam" id="PF00675">
    <property type="entry name" value="Peptidase_M16"/>
    <property type="match status" value="1"/>
</dbReference>
<dbReference type="InterPro" id="IPR007863">
    <property type="entry name" value="Peptidase_M16_C"/>
</dbReference>
<evidence type="ECO:0000259" key="4">
    <source>
        <dbReference type="Pfam" id="PF05193"/>
    </source>
</evidence>
<dbReference type="InterPro" id="IPR050361">
    <property type="entry name" value="MPP/UQCRC_Complex"/>
</dbReference>
<reference evidence="5" key="1">
    <citation type="submission" date="2021-01" db="EMBL/GenBank/DDBJ databases">
        <authorList>
            <person name="Corre E."/>
            <person name="Pelletier E."/>
            <person name="Niang G."/>
            <person name="Scheremetjew M."/>
            <person name="Finn R."/>
            <person name="Kale V."/>
            <person name="Holt S."/>
            <person name="Cochrane G."/>
            <person name="Meng A."/>
            <person name="Brown T."/>
            <person name="Cohen L."/>
        </authorList>
    </citation>
    <scope>NUCLEOTIDE SEQUENCE</scope>
    <source>
        <strain evidence="5">CCMP3105</strain>
    </source>
</reference>
<comment type="function">
    <text evidence="1">Substrate recognition and binding subunit of the essential mitochondrial processing protease (MPP), which cleaves the mitochondrial sequence off newly imported precursors proteins.</text>
</comment>
<dbReference type="EMBL" id="HBNR01057525">
    <property type="protein sequence ID" value="CAE4624972.1"/>
    <property type="molecule type" value="Transcribed_RNA"/>
</dbReference>
<sequence length="523" mass="56267">MFRAPRAARRFQAAVQRPARRQVTTEAAAPAASTVPAPSYGVVKFEKEDVGQVMTELPAFNFYEMKEPVPNPYKGSTMDTSILLDKKAPVLVPPKTQFSKLENGLKIASVDKQGLMAQLGLFVNAGSRFEDSSNFGVSHMVSMMSYASTAHLSQLRTVKTLEQLGANATSSCKAGREETVYQVQVLREFVPLVVPLMVGNVLFPRLVPWEVKAAHKKVKEAQDALAKDADATVSELLHKAAFCNNTLGHSTLASDRSMAYFTPETVRSFMLDHFAPERMVLVGVNVEHSELCKWAMRSFADYNAIPMKKRPEPKALYTGGDLRLEGPSPFCHLAVGLESVPWGQQELAPISLLQTILGSANAVSGVPGSGVTSRLSTQVLKKSAAVESIAAFNTSYSDTGVFGVYGVSQPEKAGEMATAIFQTLKGLTSVTQEELARAKAMLKGKLLRDGDDAATLMQDLGTQVLLSGTYGSPSDFAKVVDTVTESQVAAAARKLLSSKPTVAAYGDTHTVPHYSAVEAALRA</sequence>
<dbReference type="FunFam" id="3.30.830.10:FF:000039">
    <property type="entry name" value="Ubiquinol-cytochrome c reductase core subunit 2"/>
    <property type="match status" value="1"/>
</dbReference>
<name>A0A7S4W5A9_9DINO</name>
<organism evidence="5">
    <name type="scientific">Alexandrium monilatum</name>
    <dbReference type="NCBI Taxonomy" id="311494"/>
    <lineage>
        <taxon>Eukaryota</taxon>
        <taxon>Sar</taxon>
        <taxon>Alveolata</taxon>
        <taxon>Dinophyceae</taxon>
        <taxon>Gonyaulacales</taxon>
        <taxon>Pyrocystaceae</taxon>
        <taxon>Alexandrium</taxon>
    </lineage>
</organism>
<gene>
    <name evidence="5" type="ORF">AMON00008_LOCUS40464</name>
</gene>
<dbReference type="GO" id="GO:0005739">
    <property type="term" value="C:mitochondrion"/>
    <property type="evidence" value="ECO:0007669"/>
    <property type="project" value="TreeGrafter"/>
</dbReference>
<dbReference type="SUPFAM" id="SSF63411">
    <property type="entry name" value="LuxS/MPP-like metallohydrolase"/>
    <property type="match status" value="2"/>
</dbReference>
<protein>
    <recommendedName>
        <fullName evidence="6">Mitochondrial-processing peptidase subunit alpha</fullName>
    </recommendedName>
</protein>
<evidence type="ECO:0000313" key="5">
    <source>
        <dbReference type="EMBL" id="CAE4624972.1"/>
    </source>
</evidence>
<dbReference type="InterPro" id="IPR011249">
    <property type="entry name" value="Metalloenz_LuxS/M16"/>
</dbReference>
<proteinExistence type="inferred from homology"/>
<dbReference type="InterPro" id="IPR011765">
    <property type="entry name" value="Pept_M16_N"/>
</dbReference>
<accession>A0A7S4W5A9</accession>
<dbReference type="PANTHER" id="PTHR11851:SF49">
    <property type="entry name" value="MITOCHONDRIAL-PROCESSING PEPTIDASE SUBUNIT ALPHA"/>
    <property type="match status" value="1"/>
</dbReference>
<dbReference type="PANTHER" id="PTHR11851">
    <property type="entry name" value="METALLOPROTEASE"/>
    <property type="match status" value="1"/>
</dbReference>
<comment type="similarity">
    <text evidence="2">Belongs to the peptidase M16 family.</text>
</comment>
<feature type="domain" description="Peptidase M16 N-terminal" evidence="3">
    <location>
        <begin position="107"/>
        <end position="253"/>
    </location>
</feature>
<evidence type="ECO:0000256" key="2">
    <source>
        <dbReference type="ARBA" id="ARBA00007261"/>
    </source>
</evidence>
<feature type="domain" description="Peptidase M16 C-terminal" evidence="4">
    <location>
        <begin position="261"/>
        <end position="442"/>
    </location>
</feature>
<dbReference type="AlphaFoldDB" id="A0A7S4W5A9"/>
<evidence type="ECO:0000256" key="1">
    <source>
        <dbReference type="ARBA" id="ARBA00002123"/>
    </source>
</evidence>
<evidence type="ECO:0008006" key="6">
    <source>
        <dbReference type="Google" id="ProtNLM"/>
    </source>
</evidence>